<name>A0A5C2RYN4_9APHY</name>
<accession>A0A5C2RYN4</accession>
<organism evidence="1 2">
    <name type="scientific">Lentinus tigrinus ALCF2SS1-6</name>
    <dbReference type="NCBI Taxonomy" id="1328759"/>
    <lineage>
        <taxon>Eukaryota</taxon>
        <taxon>Fungi</taxon>
        <taxon>Dikarya</taxon>
        <taxon>Basidiomycota</taxon>
        <taxon>Agaricomycotina</taxon>
        <taxon>Agaricomycetes</taxon>
        <taxon>Polyporales</taxon>
        <taxon>Polyporaceae</taxon>
        <taxon>Lentinus</taxon>
    </lineage>
</organism>
<keyword evidence="2" id="KW-1185">Reference proteome</keyword>
<proteinExistence type="predicted"/>
<dbReference type="AlphaFoldDB" id="A0A5C2RYN4"/>
<dbReference type="Proteomes" id="UP000313359">
    <property type="component" value="Unassembled WGS sequence"/>
</dbReference>
<protein>
    <submittedName>
        <fullName evidence="1">Uncharacterized protein</fullName>
    </submittedName>
</protein>
<evidence type="ECO:0000313" key="2">
    <source>
        <dbReference type="Proteomes" id="UP000313359"/>
    </source>
</evidence>
<reference evidence="1" key="1">
    <citation type="journal article" date="2018" name="Genome Biol. Evol.">
        <title>Genomics and development of Lentinus tigrinus, a white-rot wood-decaying mushroom with dimorphic fruiting bodies.</title>
        <authorList>
            <person name="Wu B."/>
            <person name="Xu Z."/>
            <person name="Knudson A."/>
            <person name="Carlson A."/>
            <person name="Chen N."/>
            <person name="Kovaka S."/>
            <person name="LaButti K."/>
            <person name="Lipzen A."/>
            <person name="Pennachio C."/>
            <person name="Riley R."/>
            <person name="Schakwitz W."/>
            <person name="Umezawa K."/>
            <person name="Ohm R.A."/>
            <person name="Grigoriev I.V."/>
            <person name="Nagy L.G."/>
            <person name="Gibbons J."/>
            <person name="Hibbett D."/>
        </authorList>
    </citation>
    <scope>NUCLEOTIDE SEQUENCE [LARGE SCALE GENOMIC DNA]</scope>
    <source>
        <strain evidence="1">ALCF2SS1-6</strain>
    </source>
</reference>
<gene>
    <name evidence="1" type="ORF">L227DRAFT_287517</name>
</gene>
<dbReference type="EMBL" id="ML122290">
    <property type="protein sequence ID" value="RPD56141.1"/>
    <property type="molecule type" value="Genomic_DNA"/>
</dbReference>
<sequence length="179" mass="20087">MPASCSILDRARIYFTCPGGGAHQGPPRHSRFLFSYSATALLSVSFRMPTVQLRPPSPLREPHFGIAQVRGSPDAHSWCSMSTPWLTDVLRRCLHYKSSTNIFASVHYFAAFLLPLPPEVSSVPYSVIGVLLQSRHSMANRCLCSNGVQTLLSTRRQDRFCFPQIRSMFTQEISTDRPL</sequence>
<evidence type="ECO:0000313" key="1">
    <source>
        <dbReference type="EMBL" id="RPD56141.1"/>
    </source>
</evidence>